<evidence type="ECO:0000313" key="2">
    <source>
        <dbReference type="EMBL" id="BFO16443.1"/>
    </source>
</evidence>
<protein>
    <submittedName>
        <fullName evidence="2">Uncharacterized protein</fullName>
    </submittedName>
</protein>
<feature type="region of interest" description="Disordered" evidence="1">
    <location>
        <begin position="1"/>
        <end position="108"/>
    </location>
</feature>
<dbReference type="EMBL" id="AP035768">
    <property type="protein sequence ID" value="BFO16443.1"/>
    <property type="molecule type" value="Genomic_DNA"/>
</dbReference>
<proteinExistence type="predicted"/>
<feature type="region of interest" description="Disordered" evidence="1">
    <location>
        <begin position="198"/>
        <end position="274"/>
    </location>
</feature>
<gene>
    <name evidence="2" type="ORF">SHKM778_28310</name>
</gene>
<dbReference type="AntiFam" id="ANF00171">
    <property type="entry name" value="Shadow ORF (opposite pikAII)"/>
</dbReference>
<accession>A0AAT9HG32</accession>
<organism evidence="2">
    <name type="scientific">Streptomyces haneummycinicus</name>
    <dbReference type="NCBI Taxonomy" id="3074435"/>
    <lineage>
        <taxon>Bacteria</taxon>
        <taxon>Bacillati</taxon>
        <taxon>Actinomycetota</taxon>
        <taxon>Actinomycetes</taxon>
        <taxon>Kitasatosporales</taxon>
        <taxon>Streptomycetaceae</taxon>
        <taxon>Streptomyces</taxon>
    </lineage>
</organism>
<feature type="compositionally biased region" description="Gly residues" evidence="1">
    <location>
        <begin position="214"/>
        <end position="223"/>
    </location>
</feature>
<feature type="compositionally biased region" description="Low complexity" evidence="1">
    <location>
        <begin position="27"/>
        <end position="42"/>
    </location>
</feature>
<reference evidence="2" key="2">
    <citation type="submission" date="2024-07" db="EMBL/GenBank/DDBJ databases">
        <title>Streptomyces haneummycinica sp. nov., a new antibiotic-producing actinobacterium isolated from marine sediment.</title>
        <authorList>
            <person name="Uemura M."/>
            <person name="Hamada M."/>
            <person name="Hirano S."/>
            <person name="Kobayashi K."/>
            <person name="Ohshiro T."/>
            <person name="Kobayashi T."/>
            <person name="Terahara T."/>
        </authorList>
    </citation>
    <scope>NUCLEOTIDE SEQUENCE</scope>
    <source>
        <strain evidence="2">KM77-8</strain>
    </source>
</reference>
<feature type="compositionally biased region" description="Gly residues" evidence="1">
    <location>
        <begin position="1"/>
        <end position="11"/>
    </location>
</feature>
<reference evidence="2" key="1">
    <citation type="submission" date="2024-06" db="EMBL/GenBank/DDBJ databases">
        <authorList>
            <consortium name="consrtm"/>
            <person name="Uemura M."/>
            <person name="Terahara T."/>
        </authorList>
    </citation>
    <scope>NUCLEOTIDE SEQUENCE</scope>
    <source>
        <strain evidence="2">KM77-8</strain>
    </source>
</reference>
<evidence type="ECO:0000256" key="1">
    <source>
        <dbReference type="SAM" id="MobiDB-lite"/>
    </source>
</evidence>
<dbReference type="AlphaFoldDB" id="A0AAT9HG32"/>
<name>A0AAT9HG32_9ACTN</name>
<sequence>MAPVGGGVGGEDGGDGRRGLAEAVPVAAQGGDAEGAGVAEVGAQDRVRADLGQDPGVSGGEQGDRLGEPDGLADVAPPVCGVEFGPVERGAGDGGEEREAGRCGFESGEGVQEGFPDGVHGPAVEGVVEVQFAEEDAPGGEPGSPGRERVGVPGDGDIAVAVDARELQRAVVGEQFLACLGFGQAHGGHAAPARRGALGAAARGDHQGRLSEGEGPGGVGGGDLADAVPGHRPRADAVGGEQRGEADLYGEQGRLGDLGAPPLPRGRVGEFLGDRPAEVGCQGRVGLLDGPA</sequence>
<feature type="compositionally biased region" description="Basic and acidic residues" evidence="1">
    <location>
        <begin position="203"/>
        <end position="212"/>
    </location>
</feature>